<evidence type="ECO:0000313" key="5">
    <source>
        <dbReference type="EMBL" id="KAK7792584.1"/>
    </source>
</evidence>
<keyword evidence="2" id="KW-0689">Ribosomal protein</keyword>
<protein>
    <recommendedName>
        <fullName evidence="7">Mitochondrial ribosomal protein S30</fullName>
    </recommendedName>
</protein>
<dbReference type="AlphaFoldDB" id="A0AAN9VCL5"/>
<evidence type="ECO:0000256" key="4">
    <source>
        <dbReference type="ARBA" id="ARBA00023274"/>
    </source>
</evidence>
<name>A0AAN9VCL5_9ORTH</name>
<dbReference type="GO" id="GO:0005762">
    <property type="term" value="C:mitochondrial large ribosomal subunit"/>
    <property type="evidence" value="ECO:0007669"/>
    <property type="project" value="TreeGrafter"/>
</dbReference>
<dbReference type="GO" id="GO:0006412">
    <property type="term" value="P:translation"/>
    <property type="evidence" value="ECO:0007669"/>
    <property type="project" value="InterPro"/>
</dbReference>
<comment type="subcellular location">
    <subcellularLocation>
        <location evidence="1">Mitochondrion</location>
    </subcellularLocation>
</comment>
<evidence type="ECO:0000313" key="6">
    <source>
        <dbReference type="Proteomes" id="UP001378592"/>
    </source>
</evidence>
<sequence length="531" mass="62073">MSVLRMRCHCVKFIRRFSVLPEYTEKPEYPPILDLSRDAVKKRNDEVWHNKIKNLEILEEKLMEVNMPRYYGWPCIGLYEGKVPYGSLQFAQYITRTFIVTQQELPMLYQAAGIVDLCAPILDHVKNSIKEAIVLEHAVERSPSGELEDNGDDVNELGDAIVHQINRVIISSLSADFPHLQTCQVDHFPRIESFWIVGGIDPPKRLEKIRKTSNNGDLGKPVDVKFQYLGRPIAQLRHELPLQPAAIESEIQKIESNVPEFHYDPRVLGIDKLQRHVTNIPGFWPGDKSEFPLMSFHSSKYLANRSSFDDSEAAPYVHAVLASFAWLQALACYKGFSTFQDVTYPLLTQTVLTDGQYWSFYVYQLNTMLLHSSHATENQKCNLCWGTKKLKLFDKIENGKVVGFNEEVLKILLYFYLNVPHVRSGVELKPYLGVNNRYIADIPEKDKRVWLEKHFKHMYSNRPRKLLADELYHWEKIYKVDHKTRPQEPRRRPFELGQVPLERRYDDHTPAYVRKSERTVKWKKFEKTYYP</sequence>
<keyword evidence="3" id="KW-0496">Mitochondrion</keyword>
<dbReference type="GO" id="GO:0003735">
    <property type="term" value="F:structural constituent of ribosome"/>
    <property type="evidence" value="ECO:0007669"/>
    <property type="project" value="InterPro"/>
</dbReference>
<gene>
    <name evidence="5" type="ORF">R5R35_005305</name>
</gene>
<dbReference type="PANTHER" id="PTHR13014:SF3">
    <property type="entry name" value="LARGE RIBOSOMAL SUBUNIT PROTEIN ML65"/>
    <property type="match status" value="1"/>
</dbReference>
<dbReference type="PANTHER" id="PTHR13014">
    <property type="entry name" value="MITOCHONDRIAL 28S RIBOSOMAL PROTEIN S30/P52 PRO-APOTOTIC PROTEIN"/>
    <property type="match status" value="1"/>
</dbReference>
<proteinExistence type="predicted"/>
<dbReference type="EMBL" id="JAZDUA010000441">
    <property type="protein sequence ID" value="KAK7792584.1"/>
    <property type="molecule type" value="Genomic_DNA"/>
</dbReference>
<keyword evidence="4" id="KW-0687">Ribonucleoprotein</keyword>
<evidence type="ECO:0000256" key="2">
    <source>
        <dbReference type="ARBA" id="ARBA00022980"/>
    </source>
</evidence>
<dbReference type="InterPro" id="IPR010793">
    <property type="entry name" value="Ribosomal_mL37/mL65"/>
</dbReference>
<comment type="caution">
    <text evidence="5">The sequence shown here is derived from an EMBL/GenBank/DDBJ whole genome shotgun (WGS) entry which is preliminary data.</text>
</comment>
<dbReference type="InterPro" id="IPR039982">
    <property type="entry name" value="Ribosomal_mL65"/>
</dbReference>
<evidence type="ECO:0008006" key="7">
    <source>
        <dbReference type="Google" id="ProtNLM"/>
    </source>
</evidence>
<accession>A0AAN9VCL5</accession>
<dbReference type="Proteomes" id="UP001378592">
    <property type="component" value="Unassembled WGS sequence"/>
</dbReference>
<dbReference type="Pfam" id="PF07147">
    <property type="entry name" value="PDCD9"/>
    <property type="match status" value="1"/>
</dbReference>
<evidence type="ECO:0000256" key="3">
    <source>
        <dbReference type="ARBA" id="ARBA00023128"/>
    </source>
</evidence>
<reference evidence="5 6" key="1">
    <citation type="submission" date="2024-03" db="EMBL/GenBank/DDBJ databases">
        <title>The genome assembly and annotation of the cricket Gryllus longicercus Weissman &amp; Gray.</title>
        <authorList>
            <person name="Szrajer S."/>
            <person name="Gray D."/>
            <person name="Ylla G."/>
        </authorList>
    </citation>
    <scope>NUCLEOTIDE SEQUENCE [LARGE SCALE GENOMIC DNA]</scope>
    <source>
        <strain evidence="5">DAG 2021-001</strain>
        <tissue evidence="5">Whole body minus gut</tissue>
    </source>
</reference>
<keyword evidence="6" id="KW-1185">Reference proteome</keyword>
<organism evidence="5 6">
    <name type="scientific">Gryllus longicercus</name>
    <dbReference type="NCBI Taxonomy" id="2509291"/>
    <lineage>
        <taxon>Eukaryota</taxon>
        <taxon>Metazoa</taxon>
        <taxon>Ecdysozoa</taxon>
        <taxon>Arthropoda</taxon>
        <taxon>Hexapoda</taxon>
        <taxon>Insecta</taxon>
        <taxon>Pterygota</taxon>
        <taxon>Neoptera</taxon>
        <taxon>Polyneoptera</taxon>
        <taxon>Orthoptera</taxon>
        <taxon>Ensifera</taxon>
        <taxon>Gryllidea</taxon>
        <taxon>Grylloidea</taxon>
        <taxon>Gryllidae</taxon>
        <taxon>Gryllinae</taxon>
        <taxon>Gryllus</taxon>
    </lineage>
</organism>
<evidence type="ECO:0000256" key="1">
    <source>
        <dbReference type="ARBA" id="ARBA00004173"/>
    </source>
</evidence>